<dbReference type="SMART" id="SM00692">
    <property type="entry name" value="DM3"/>
    <property type="match status" value="1"/>
</dbReference>
<keyword evidence="1" id="KW-0479">Metal-binding</keyword>
<evidence type="ECO:0000256" key="5">
    <source>
        <dbReference type="PROSITE-ProRule" id="PRU00309"/>
    </source>
</evidence>
<dbReference type="PANTHER" id="PTHR46927">
    <property type="entry name" value="AGAP005574-PA"/>
    <property type="match status" value="1"/>
</dbReference>
<dbReference type="Gene3D" id="6.20.210.20">
    <property type="entry name" value="THAP domain"/>
    <property type="match status" value="1"/>
</dbReference>
<evidence type="ECO:0000256" key="6">
    <source>
        <dbReference type="SAM" id="Coils"/>
    </source>
</evidence>
<evidence type="ECO:0000256" key="3">
    <source>
        <dbReference type="ARBA" id="ARBA00022833"/>
    </source>
</evidence>
<dbReference type="PANTHER" id="PTHR46927:SF3">
    <property type="entry name" value="THAP-TYPE DOMAIN-CONTAINING PROTEIN"/>
    <property type="match status" value="1"/>
</dbReference>
<keyword evidence="9" id="KW-1185">Reference proteome</keyword>
<dbReference type="SUPFAM" id="SSF57716">
    <property type="entry name" value="Glucocorticoid receptor-like (DNA-binding domain)"/>
    <property type="match status" value="1"/>
</dbReference>
<dbReference type="GO" id="GO:0003677">
    <property type="term" value="F:DNA binding"/>
    <property type="evidence" value="ECO:0007669"/>
    <property type="project" value="UniProtKB-UniRule"/>
</dbReference>
<keyword evidence="3" id="KW-0862">Zinc</keyword>
<dbReference type="InterPro" id="IPR052224">
    <property type="entry name" value="THAP_domain_protein"/>
</dbReference>
<dbReference type="GO" id="GO:0008270">
    <property type="term" value="F:zinc ion binding"/>
    <property type="evidence" value="ECO:0007669"/>
    <property type="project" value="UniProtKB-KW"/>
</dbReference>
<dbReference type="InterPro" id="IPR021896">
    <property type="entry name" value="THAP9-like_HTH"/>
</dbReference>
<organism evidence="8 9">
    <name type="scientific">Elysia marginata</name>
    <dbReference type="NCBI Taxonomy" id="1093978"/>
    <lineage>
        <taxon>Eukaryota</taxon>
        <taxon>Metazoa</taxon>
        <taxon>Spiralia</taxon>
        <taxon>Lophotrochozoa</taxon>
        <taxon>Mollusca</taxon>
        <taxon>Gastropoda</taxon>
        <taxon>Heterobranchia</taxon>
        <taxon>Euthyneura</taxon>
        <taxon>Panpulmonata</taxon>
        <taxon>Sacoglossa</taxon>
        <taxon>Placobranchoidea</taxon>
        <taxon>Plakobranchidae</taxon>
        <taxon>Elysia</taxon>
    </lineage>
</organism>
<evidence type="ECO:0000256" key="4">
    <source>
        <dbReference type="ARBA" id="ARBA00023125"/>
    </source>
</evidence>
<dbReference type="EMBL" id="BMAT01008652">
    <property type="protein sequence ID" value="GFR90183.1"/>
    <property type="molecule type" value="Genomic_DNA"/>
</dbReference>
<evidence type="ECO:0000313" key="8">
    <source>
        <dbReference type="EMBL" id="GFR90183.1"/>
    </source>
</evidence>
<dbReference type="SMART" id="SM00980">
    <property type="entry name" value="THAP"/>
    <property type="match status" value="1"/>
</dbReference>
<dbReference type="Pfam" id="PF12017">
    <property type="entry name" value="Tnp_P_element"/>
    <property type="match status" value="1"/>
</dbReference>
<dbReference type="Pfam" id="PF05485">
    <property type="entry name" value="THAP"/>
    <property type="match status" value="1"/>
</dbReference>
<sequence>MVHTCCVFKCYNRATKDTTITFHSFPSKNNKERFDAWVRAVNRQTETGRLWMPSVHNKVCSEHFLETDFKPHTNIRTLKEHAVPSVFPHHPVRLLKTGDTPRREPKKRSNAVNDTEVCENAARRVALDHSYCFITHEQQIQKLKDRIQTLERSLEECRAENKALKQRLKRRDMKCDNLINQLREEKVISEEKAALLDYNFDKATLTLIQNELSAKKTSCNKHQYSESVKSFAVTVHFYSPQAYEYLRSFLHLPNSSTIRRWAASLNCEPGFLSDVINTLGDKLSIDEGMRDICVMFDALSIKKGMCLR</sequence>
<keyword evidence="2 5" id="KW-0863">Zinc-finger</keyword>
<dbReference type="InterPro" id="IPR038441">
    <property type="entry name" value="THAP_Znf_sf"/>
</dbReference>
<dbReference type="AlphaFoldDB" id="A0AAV4GYY9"/>
<proteinExistence type="predicted"/>
<name>A0AAV4GYY9_9GAST</name>
<dbReference type="PROSITE" id="PS50950">
    <property type="entry name" value="ZF_THAP"/>
    <property type="match status" value="1"/>
</dbReference>
<keyword evidence="6" id="KW-0175">Coiled coil</keyword>
<evidence type="ECO:0000313" key="9">
    <source>
        <dbReference type="Proteomes" id="UP000762676"/>
    </source>
</evidence>
<feature type="domain" description="THAP-type" evidence="7">
    <location>
        <begin position="1"/>
        <end position="87"/>
    </location>
</feature>
<gene>
    <name evidence="8" type="ORF">ElyMa_004298200</name>
</gene>
<dbReference type="Proteomes" id="UP000762676">
    <property type="component" value="Unassembled WGS sequence"/>
</dbReference>
<accession>A0AAV4GYY9</accession>
<evidence type="ECO:0000256" key="1">
    <source>
        <dbReference type="ARBA" id="ARBA00022723"/>
    </source>
</evidence>
<keyword evidence="4 5" id="KW-0238">DNA-binding</keyword>
<comment type="caution">
    <text evidence="8">The sequence shown here is derived from an EMBL/GenBank/DDBJ whole genome shotgun (WGS) entry which is preliminary data.</text>
</comment>
<reference evidence="8 9" key="1">
    <citation type="journal article" date="2021" name="Elife">
        <title>Chloroplast acquisition without the gene transfer in kleptoplastic sea slugs, Plakobranchus ocellatus.</title>
        <authorList>
            <person name="Maeda T."/>
            <person name="Takahashi S."/>
            <person name="Yoshida T."/>
            <person name="Shimamura S."/>
            <person name="Takaki Y."/>
            <person name="Nagai Y."/>
            <person name="Toyoda A."/>
            <person name="Suzuki Y."/>
            <person name="Arimoto A."/>
            <person name="Ishii H."/>
            <person name="Satoh N."/>
            <person name="Nishiyama T."/>
            <person name="Hasebe M."/>
            <person name="Maruyama T."/>
            <person name="Minagawa J."/>
            <person name="Obokata J."/>
            <person name="Shigenobu S."/>
        </authorList>
    </citation>
    <scope>NUCLEOTIDE SEQUENCE [LARGE SCALE GENOMIC DNA]</scope>
</reference>
<feature type="coiled-coil region" evidence="6">
    <location>
        <begin position="133"/>
        <end position="185"/>
    </location>
</feature>
<evidence type="ECO:0000256" key="2">
    <source>
        <dbReference type="ARBA" id="ARBA00022771"/>
    </source>
</evidence>
<evidence type="ECO:0000259" key="7">
    <source>
        <dbReference type="PROSITE" id="PS50950"/>
    </source>
</evidence>
<dbReference type="InterPro" id="IPR006612">
    <property type="entry name" value="THAP_Znf"/>
</dbReference>
<protein>
    <submittedName>
        <fullName evidence="8">THAP domain-containing protein 1</fullName>
    </submittedName>
</protein>